<evidence type="ECO:0000256" key="1">
    <source>
        <dbReference type="SAM" id="SignalP"/>
    </source>
</evidence>
<dbReference type="AlphaFoldDB" id="Q1IA40"/>
<dbReference type="PROSITE" id="PS51257">
    <property type="entry name" value="PROKAR_LIPOPROTEIN"/>
    <property type="match status" value="1"/>
</dbReference>
<accession>Q1IA40</accession>
<feature type="chain" id="PRO_5004190654" description="Lipoprotein" evidence="1">
    <location>
        <begin position="21"/>
        <end position="144"/>
    </location>
</feature>
<reference evidence="2 3" key="1">
    <citation type="journal article" date="2006" name="Nat. Biotechnol.">
        <title>Complete genome sequence of the entomopathogenic and metabolically versatile soil bacterium Pseudomonas entomophila.</title>
        <authorList>
            <person name="Vodovar N."/>
            <person name="Vallenet D."/>
            <person name="Cruveiller S."/>
            <person name="Rouy Z."/>
            <person name="Barbe V."/>
            <person name="Acosta C."/>
            <person name="Cattolico L."/>
            <person name="Jubin C."/>
            <person name="Lajus A."/>
            <person name="Segurens B."/>
            <person name="Vacherie B."/>
            <person name="Wincker P."/>
            <person name="Weissenbach J."/>
            <person name="Lemaitre B."/>
            <person name="Medigue C."/>
            <person name="Boccard F."/>
        </authorList>
    </citation>
    <scope>NUCLEOTIDE SEQUENCE [LARGE SCALE GENOMIC DNA]</scope>
    <source>
        <strain evidence="2 3">L48</strain>
    </source>
</reference>
<dbReference type="Proteomes" id="UP000000658">
    <property type="component" value="Chromosome"/>
</dbReference>
<dbReference type="KEGG" id="pen:PSEEN2693"/>
<sequence length="144" mass="15357">MLMPRPFAPALALLGCSLLAACSLLTRPAPEQALIKLYPVPSVHQVNLAAVDGTPIVDAQHVGVAPGAHRLAVHLRQRPPHDRGCVVELQHDRFAANQVYGVFEGDWNGTPTLFLKGDRGELLDSRDVSGCLTSLISGPEVPPS</sequence>
<dbReference type="EMBL" id="CT573326">
    <property type="protein sequence ID" value="CAK15481.1"/>
    <property type="molecule type" value="Genomic_DNA"/>
</dbReference>
<name>Q1IA40_PSEE4</name>
<feature type="signal peptide" evidence="1">
    <location>
        <begin position="1"/>
        <end position="20"/>
    </location>
</feature>
<proteinExistence type="predicted"/>
<gene>
    <name evidence="2" type="ordered locus">PSEEN2693</name>
</gene>
<keyword evidence="1" id="KW-0732">Signal</keyword>
<evidence type="ECO:0000313" key="2">
    <source>
        <dbReference type="EMBL" id="CAK15481.1"/>
    </source>
</evidence>
<evidence type="ECO:0008006" key="4">
    <source>
        <dbReference type="Google" id="ProtNLM"/>
    </source>
</evidence>
<dbReference type="HOGENOM" id="CLU_1794802_0_0_6"/>
<organism evidence="2 3">
    <name type="scientific">Pseudomonas entomophila (strain L48)</name>
    <dbReference type="NCBI Taxonomy" id="384676"/>
    <lineage>
        <taxon>Bacteria</taxon>
        <taxon>Pseudomonadati</taxon>
        <taxon>Pseudomonadota</taxon>
        <taxon>Gammaproteobacteria</taxon>
        <taxon>Pseudomonadales</taxon>
        <taxon>Pseudomonadaceae</taxon>
        <taxon>Pseudomonas</taxon>
    </lineage>
</organism>
<evidence type="ECO:0000313" key="3">
    <source>
        <dbReference type="Proteomes" id="UP000000658"/>
    </source>
</evidence>
<protein>
    <recommendedName>
        <fullName evidence="4">Lipoprotein</fullName>
    </recommendedName>
</protein>